<reference evidence="10 11" key="1">
    <citation type="submission" date="2017-12" db="EMBL/GenBank/DDBJ databases">
        <title>Phylogenetic diversity of female urinary microbiome.</title>
        <authorList>
            <person name="Thomas-White K."/>
            <person name="Wolfe A.J."/>
        </authorList>
    </citation>
    <scope>NUCLEOTIDE SEQUENCE [LARGE SCALE GENOMIC DNA]</scope>
    <source>
        <strain evidence="10 11">UMB0112</strain>
    </source>
</reference>
<dbReference type="PROSITE" id="PS01217">
    <property type="entry name" value="SUCCINYL_COA_LIG_3"/>
    <property type="match status" value="1"/>
</dbReference>
<dbReference type="GO" id="GO:0000287">
    <property type="term" value="F:magnesium ion binding"/>
    <property type="evidence" value="ECO:0007669"/>
    <property type="project" value="UniProtKB-UniRule"/>
</dbReference>
<dbReference type="EC" id="6.2.1.5" evidence="7"/>
<feature type="binding site" evidence="7">
    <location>
        <position position="264"/>
    </location>
    <ligand>
        <name>substrate</name>
        <note>ligand shared with subunit alpha</note>
    </ligand>
</feature>
<keyword evidence="3 7" id="KW-0436">Ligase</keyword>
<sequence length="394" mass="43314">MNIHEYQAKALCKEFGIKTADGLLALTSLEAVNNAKKLGGEIWAIKAQIHAGGRGLGGGVKIAKSLDEVEKFSKDMIKMTLITPQTGKNGKVVNKIYIEKGCKIKKEFYLSLSFNRDSQKLCLIASSSGGMSIEEISSSNPELIKAIFIDPQIGLMDFHILEISSFLGFDKDKYTKFHDILTKIYDLYMQKDAVLIETNPLILDEDDEFLVLDAKMSFDDSALFRHPEILALRDLDEEDNAEIEAKKHSLSYVKLDGNIGCMVNGAGLAMGTMDAINFAGGKPANFLDVGGLASSHTVAKAFEIILKDEFVKVIFINIFGGIVRCDRIANGIIEAINLINPKIPIVIRLDGTNAKEAEDILKKANILNLIPVKNLEDGAILSVKLSKEYNKDIK</sequence>
<feature type="domain" description="ATP-citrate synthase/succinyl-CoA ligase C-terminal" evidence="8">
    <location>
        <begin position="262"/>
        <end position="366"/>
    </location>
</feature>
<dbReference type="FunFam" id="3.30.1490.20:FF:000002">
    <property type="entry name" value="Succinate--CoA ligase [ADP-forming] subunit beta"/>
    <property type="match status" value="1"/>
</dbReference>
<name>A0A2I1NBA2_9BACT</name>
<evidence type="ECO:0000256" key="1">
    <source>
        <dbReference type="ARBA" id="ARBA00009182"/>
    </source>
</evidence>
<dbReference type="InterPro" id="IPR013815">
    <property type="entry name" value="ATP_grasp_subdomain_1"/>
</dbReference>
<evidence type="ECO:0000313" key="10">
    <source>
        <dbReference type="EMBL" id="PKZ29646.1"/>
    </source>
</evidence>
<proteinExistence type="inferred from homology"/>
<keyword evidence="7" id="KW-0067">ATP-binding</keyword>
<evidence type="ECO:0000259" key="8">
    <source>
        <dbReference type="Pfam" id="PF00549"/>
    </source>
</evidence>
<dbReference type="RefSeq" id="WP_101636660.1">
    <property type="nucleotide sequence ID" value="NZ_PKHU01000002.1"/>
</dbReference>
<dbReference type="Pfam" id="PF08442">
    <property type="entry name" value="ATP-grasp_2"/>
    <property type="match status" value="1"/>
</dbReference>
<comment type="function">
    <text evidence="7">Succinyl-CoA synthetase functions in the citric acid cycle (TCA), coupling the hydrolysis of succinyl-CoA to the synthesis of either ATP or GTP and thus represents the only step of substrate-level phosphorylation in the TCA. The beta subunit provides nucleotide specificity of the enzyme and binds the substrate succinate, while the binding sites for coenzyme A and phosphate are found in the alpha subunit.</text>
</comment>
<dbReference type="AlphaFoldDB" id="A0A2I1NBA2"/>
<dbReference type="GO" id="GO:0006099">
    <property type="term" value="P:tricarboxylic acid cycle"/>
    <property type="evidence" value="ECO:0007669"/>
    <property type="project" value="UniProtKB-UniRule"/>
</dbReference>
<dbReference type="NCBIfam" id="TIGR01016">
    <property type="entry name" value="sucCoAbeta"/>
    <property type="match status" value="1"/>
</dbReference>
<dbReference type="FunFam" id="3.30.470.20:FF:000002">
    <property type="entry name" value="Succinate--CoA ligase [ADP-forming] subunit beta"/>
    <property type="match status" value="1"/>
</dbReference>
<feature type="binding site" evidence="7">
    <location>
        <position position="107"/>
    </location>
    <ligand>
        <name>ATP</name>
        <dbReference type="ChEBI" id="CHEBI:30616"/>
    </ligand>
</feature>
<dbReference type="SUPFAM" id="SSF52210">
    <property type="entry name" value="Succinyl-CoA synthetase domains"/>
    <property type="match status" value="1"/>
</dbReference>
<dbReference type="EMBL" id="PKHU01000002">
    <property type="protein sequence ID" value="PKZ29646.1"/>
    <property type="molecule type" value="Genomic_DNA"/>
</dbReference>
<dbReference type="SUPFAM" id="SSF56059">
    <property type="entry name" value="Glutathione synthetase ATP-binding domain-like"/>
    <property type="match status" value="1"/>
</dbReference>
<dbReference type="Gene3D" id="3.30.470.20">
    <property type="entry name" value="ATP-grasp fold, B domain"/>
    <property type="match status" value="1"/>
</dbReference>
<comment type="caution">
    <text evidence="10">The sequence shown here is derived from an EMBL/GenBank/DDBJ whole genome shotgun (WGS) entry which is preliminary data.</text>
</comment>
<feature type="binding site" evidence="7">
    <location>
        <begin position="321"/>
        <end position="323"/>
    </location>
    <ligand>
        <name>substrate</name>
        <note>ligand shared with subunit alpha</note>
    </ligand>
</feature>
<keyword evidence="4 7" id="KW-0479">Metal-binding</keyword>
<dbReference type="FunFam" id="3.40.50.261:FF:000001">
    <property type="entry name" value="Succinate--CoA ligase [ADP-forming] subunit beta"/>
    <property type="match status" value="1"/>
</dbReference>
<feature type="binding site" evidence="7">
    <location>
        <position position="199"/>
    </location>
    <ligand>
        <name>Mg(2+)</name>
        <dbReference type="ChEBI" id="CHEBI:18420"/>
    </ligand>
</feature>
<comment type="catalytic activity">
    <reaction evidence="7">
        <text>GTP + succinate + CoA = succinyl-CoA + GDP + phosphate</text>
        <dbReference type="Rhea" id="RHEA:22120"/>
        <dbReference type="ChEBI" id="CHEBI:30031"/>
        <dbReference type="ChEBI" id="CHEBI:37565"/>
        <dbReference type="ChEBI" id="CHEBI:43474"/>
        <dbReference type="ChEBI" id="CHEBI:57287"/>
        <dbReference type="ChEBI" id="CHEBI:57292"/>
        <dbReference type="ChEBI" id="CHEBI:58189"/>
    </reaction>
</comment>
<feature type="domain" description="ATP-grasp fold succinyl-CoA synthetase-type" evidence="9">
    <location>
        <begin position="2"/>
        <end position="202"/>
    </location>
</feature>
<protein>
    <recommendedName>
        <fullName evidence="7">Succinate--CoA ligase [ADP-forming] subunit beta</fullName>
        <ecNumber evidence="7">6.2.1.5</ecNumber>
    </recommendedName>
    <alternativeName>
        <fullName evidence="7">Succinyl-CoA synthetase subunit beta</fullName>
        <shortName evidence="7">SCS-beta</shortName>
    </alternativeName>
</protein>
<feature type="binding site" evidence="7">
    <location>
        <position position="99"/>
    </location>
    <ligand>
        <name>ATP</name>
        <dbReference type="ChEBI" id="CHEBI:30616"/>
    </ligand>
</feature>
<evidence type="ECO:0000256" key="7">
    <source>
        <dbReference type="HAMAP-Rule" id="MF_00558"/>
    </source>
</evidence>
<comment type="cofactor">
    <cofactor evidence="7">
        <name>Mg(2+)</name>
        <dbReference type="ChEBI" id="CHEBI:18420"/>
    </cofactor>
    <text evidence="7">Binds 1 Mg(2+) ion per subunit.</text>
</comment>
<feature type="binding site" evidence="7">
    <location>
        <position position="46"/>
    </location>
    <ligand>
        <name>ATP</name>
        <dbReference type="ChEBI" id="CHEBI:30616"/>
    </ligand>
</feature>
<dbReference type="UniPathway" id="UPA00223">
    <property type="reaction ID" value="UER00999"/>
</dbReference>
<comment type="catalytic activity">
    <reaction evidence="7">
        <text>succinate + ATP + CoA = succinyl-CoA + ADP + phosphate</text>
        <dbReference type="Rhea" id="RHEA:17661"/>
        <dbReference type="ChEBI" id="CHEBI:30031"/>
        <dbReference type="ChEBI" id="CHEBI:30616"/>
        <dbReference type="ChEBI" id="CHEBI:43474"/>
        <dbReference type="ChEBI" id="CHEBI:57287"/>
        <dbReference type="ChEBI" id="CHEBI:57292"/>
        <dbReference type="ChEBI" id="CHEBI:456216"/>
        <dbReference type="EC" id="6.2.1.5"/>
    </reaction>
</comment>
<dbReference type="InterPro" id="IPR005809">
    <property type="entry name" value="Succ_CoA_ligase-like_bsu"/>
</dbReference>
<dbReference type="GO" id="GO:0005829">
    <property type="term" value="C:cytosol"/>
    <property type="evidence" value="ECO:0007669"/>
    <property type="project" value="TreeGrafter"/>
</dbReference>
<dbReference type="Pfam" id="PF00549">
    <property type="entry name" value="Ligase_CoA"/>
    <property type="match status" value="1"/>
</dbReference>
<feature type="binding site" evidence="7">
    <location>
        <position position="213"/>
    </location>
    <ligand>
        <name>Mg(2+)</name>
        <dbReference type="ChEBI" id="CHEBI:18420"/>
    </ligand>
</feature>
<dbReference type="GO" id="GO:0004775">
    <property type="term" value="F:succinate-CoA ligase (ADP-forming) activity"/>
    <property type="evidence" value="ECO:0007669"/>
    <property type="project" value="UniProtKB-UniRule"/>
</dbReference>
<evidence type="ECO:0000256" key="3">
    <source>
        <dbReference type="ARBA" id="ARBA00022598"/>
    </source>
</evidence>
<feature type="binding site" evidence="7">
    <location>
        <begin position="53"/>
        <end position="55"/>
    </location>
    <ligand>
        <name>ATP</name>
        <dbReference type="ChEBI" id="CHEBI:30616"/>
    </ligand>
</feature>
<evidence type="ECO:0000256" key="2">
    <source>
        <dbReference type="ARBA" id="ARBA00022532"/>
    </source>
</evidence>
<dbReference type="GO" id="GO:0005524">
    <property type="term" value="F:ATP binding"/>
    <property type="evidence" value="ECO:0007669"/>
    <property type="project" value="UniProtKB-UniRule"/>
</dbReference>
<dbReference type="GO" id="GO:0042709">
    <property type="term" value="C:succinate-CoA ligase complex"/>
    <property type="evidence" value="ECO:0007669"/>
    <property type="project" value="TreeGrafter"/>
</dbReference>
<gene>
    <name evidence="7" type="primary">sucC</name>
    <name evidence="10" type="ORF">CYJ41_01785</name>
</gene>
<feature type="binding site" evidence="7">
    <location>
        <position position="102"/>
    </location>
    <ligand>
        <name>ATP</name>
        <dbReference type="ChEBI" id="CHEBI:30616"/>
    </ligand>
</feature>
<evidence type="ECO:0000313" key="11">
    <source>
        <dbReference type="Proteomes" id="UP000234639"/>
    </source>
</evidence>
<keyword evidence="5 7" id="KW-0547">Nucleotide-binding</keyword>
<dbReference type="PANTHER" id="PTHR11815">
    <property type="entry name" value="SUCCINYL-COA SYNTHETASE BETA CHAIN"/>
    <property type="match status" value="1"/>
</dbReference>
<dbReference type="HAMAP" id="MF_00558">
    <property type="entry name" value="Succ_CoA_beta"/>
    <property type="match status" value="1"/>
</dbReference>
<comment type="pathway">
    <text evidence="7">Carbohydrate metabolism; tricarboxylic acid cycle; succinate from succinyl-CoA (ligase route): step 1/1.</text>
</comment>
<dbReference type="PANTHER" id="PTHR11815:SF10">
    <property type="entry name" value="SUCCINATE--COA LIGASE [GDP-FORMING] SUBUNIT BETA, MITOCHONDRIAL"/>
    <property type="match status" value="1"/>
</dbReference>
<dbReference type="InterPro" id="IPR016102">
    <property type="entry name" value="Succinyl-CoA_synth-like"/>
</dbReference>
<evidence type="ECO:0000259" key="9">
    <source>
        <dbReference type="Pfam" id="PF08442"/>
    </source>
</evidence>
<evidence type="ECO:0000256" key="6">
    <source>
        <dbReference type="ARBA" id="ARBA00022842"/>
    </source>
</evidence>
<dbReference type="InterPro" id="IPR005811">
    <property type="entry name" value="SUCC_ACL_C"/>
</dbReference>
<evidence type="ECO:0000256" key="4">
    <source>
        <dbReference type="ARBA" id="ARBA00022723"/>
    </source>
</evidence>
<dbReference type="Proteomes" id="UP000234639">
    <property type="component" value="Unassembled WGS sequence"/>
</dbReference>
<keyword evidence="2 7" id="KW-0816">Tricarboxylic acid cycle</keyword>
<dbReference type="PIRSF" id="PIRSF001554">
    <property type="entry name" value="SucCS_beta"/>
    <property type="match status" value="1"/>
</dbReference>
<comment type="subunit">
    <text evidence="7">Heterotetramer of two alpha and two beta subunits.</text>
</comment>
<dbReference type="GO" id="GO:0006104">
    <property type="term" value="P:succinyl-CoA metabolic process"/>
    <property type="evidence" value="ECO:0007669"/>
    <property type="project" value="TreeGrafter"/>
</dbReference>
<dbReference type="NCBIfam" id="NF001913">
    <property type="entry name" value="PRK00696.1"/>
    <property type="match status" value="1"/>
</dbReference>
<comment type="similarity">
    <text evidence="1 7">Belongs to the succinate/malate CoA ligase beta subunit family.</text>
</comment>
<dbReference type="InterPro" id="IPR013650">
    <property type="entry name" value="ATP-grasp_succ-CoA_synth-type"/>
</dbReference>
<organism evidence="10 11">
    <name type="scientific">Campylobacter ureolyticus</name>
    <dbReference type="NCBI Taxonomy" id="827"/>
    <lineage>
        <taxon>Bacteria</taxon>
        <taxon>Pseudomonadati</taxon>
        <taxon>Campylobacterota</taxon>
        <taxon>Epsilonproteobacteria</taxon>
        <taxon>Campylobacterales</taxon>
        <taxon>Campylobacteraceae</taxon>
        <taxon>Campylobacter</taxon>
    </lineage>
</organism>
<keyword evidence="6 7" id="KW-0460">Magnesium</keyword>
<dbReference type="Gene3D" id="3.30.1490.20">
    <property type="entry name" value="ATP-grasp fold, A domain"/>
    <property type="match status" value="1"/>
</dbReference>
<accession>A0A2I1NBA2</accession>
<dbReference type="Gene3D" id="3.40.50.261">
    <property type="entry name" value="Succinyl-CoA synthetase domains"/>
    <property type="match status" value="1"/>
</dbReference>
<dbReference type="InterPro" id="IPR017866">
    <property type="entry name" value="Succ-CoA_synthase_bsu_CS"/>
</dbReference>
<evidence type="ECO:0000256" key="5">
    <source>
        <dbReference type="ARBA" id="ARBA00022741"/>
    </source>
</evidence>
<dbReference type="GO" id="GO:0004776">
    <property type="term" value="F:succinate-CoA ligase (GDP-forming) activity"/>
    <property type="evidence" value="ECO:0007669"/>
    <property type="project" value="RHEA"/>
</dbReference>